<proteinExistence type="predicted"/>
<dbReference type="Proteomes" id="UP000736672">
    <property type="component" value="Unassembled WGS sequence"/>
</dbReference>
<reference evidence="1" key="1">
    <citation type="journal article" date="2021" name="Nat. Commun.">
        <title>Genetic determinants of endophytism in the Arabidopsis root mycobiome.</title>
        <authorList>
            <person name="Mesny F."/>
            <person name="Miyauchi S."/>
            <person name="Thiergart T."/>
            <person name="Pickel B."/>
            <person name="Atanasova L."/>
            <person name="Karlsson M."/>
            <person name="Huettel B."/>
            <person name="Barry K.W."/>
            <person name="Haridas S."/>
            <person name="Chen C."/>
            <person name="Bauer D."/>
            <person name="Andreopoulos W."/>
            <person name="Pangilinan J."/>
            <person name="LaButti K."/>
            <person name="Riley R."/>
            <person name="Lipzen A."/>
            <person name="Clum A."/>
            <person name="Drula E."/>
            <person name="Henrissat B."/>
            <person name="Kohler A."/>
            <person name="Grigoriev I.V."/>
            <person name="Martin F.M."/>
            <person name="Hacquard S."/>
        </authorList>
    </citation>
    <scope>NUCLEOTIDE SEQUENCE</scope>
    <source>
        <strain evidence="1">FSSC 5 MPI-SDFR-AT-0091</strain>
    </source>
</reference>
<dbReference type="AlphaFoldDB" id="A0A9P9GR14"/>
<evidence type="ECO:0000313" key="1">
    <source>
        <dbReference type="EMBL" id="KAH7243182.1"/>
    </source>
</evidence>
<evidence type="ECO:0000313" key="2">
    <source>
        <dbReference type="Proteomes" id="UP000736672"/>
    </source>
</evidence>
<name>A0A9P9GR14_FUSSL</name>
<organism evidence="1 2">
    <name type="scientific">Fusarium solani</name>
    <name type="common">Filamentous fungus</name>
    <dbReference type="NCBI Taxonomy" id="169388"/>
    <lineage>
        <taxon>Eukaryota</taxon>
        <taxon>Fungi</taxon>
        <taxon>Dikarya</taxon>
        <taxon>Ascomycota</taxon>
        <taxon>Pezizomycotina</taxon>
        <taxon>Sordariomycetes</taxon>
        <taxon>Hypocreomycetidae</taxon>
        <taxon>Hypocreales</taxon>
        <taxon>Nectriaceae</taxon>
        <taxon>Fusarium</taxon>
        <taxon>Fusarium solani species complex</taxon>
    </lineage>
</organism>
<keyword evidence="2" id="KW-1185">Reference proteome</keyword>
<gene>
    <name evidence="1" type="ORF">B0J15DRAFT_528885</name>
</gene>
<dbReference type="EMBL" id="JAGTJS010000019">
    <property type="protein sequence ID" value="KAH7243182.1"/>
    <property type="molecule type" value="Genomic_DNA"/>
</dbReference>
<comment type="caution">
    <text evidence="1">The sequence shown here is derived from an EMBL/GenBank/DDBJ whole genome shotgun (WGS) entry which is preliminary data.</text>
</comment>
<accession>A0A9P9GR14</accession>
<sequence length="279" mass="31463">MSMFTCTKNPTFIDRIMAIVDQARVGDGMADAQHKKDLFDRIRALFHSPDSFDMDKAEAAAAAYAELSPSGLPGMPSPKVDGLALMELARGLREGDLAEYAVTEPQYQQFIVNFCARFNDVVPYVEGIRDLYMMHAYWRTVVRHTPPRRSGLTIDTEMNLPALQAFLKKCRALMASSIDRTKMMMETERQRMGLAAVGVELRDLSAMRSELTACSDLEKFQAVLRDWTQQFHVRSHMKVTFMLGHLEDLIEFLDVSIQAVSERMDAEEGGSMAGDDMDE</sequence>
<dbReference type="OrthoDB" id="10412580at2759"/>
<protein>
    <submittedName>
        <fullName evidence="1">Uncharacterized protein</fullName>
    </submittedName>
</protein>